<keyword evidence="5" id="KW-0858">Xylan degradation</keyword>
<dbReference type="Proteomes" id="UP000183766">
    <property type="component" value="Unassembled WGS sequence"/>
</dbReference>
<dbReference type="InterPro" id="IPR013780">
    <property type="entry name" value="Glyco_hydro_b"/>
</dbReference>
<evidence type="ECO:0000313" key="6">
    <source>
        <dbReference type="EMBL" id="SFM99317.1"/>
    </source>
</evidence>
<evidence type="ECO:0000256" key="3">
    <source>
        <dbReference type="ARBA" id="ARBA00022801"/>
    </source>
</evidence>
<evidence type="ECO:0000313" key="5">
    <source>
        <dbReference type="EMBL" id="SEA84693.1"/>
    </source>
</evidence>
<dbReference type="Gene3D" id="2.60.40.1180">
    <property type="entry name" value="Golgi alpha-mannosidase II"/>
    <property type="match status" value="1"/>
</dbReference>
<evidence type="ECO:0000313" key="8">
    <source>
        <dbReference type="Proteomes" id="UP000183766"/>
    </source>
</evidence>
<gene>
    <name evidence="5" type="ORF">SAMN04487924_11578</name>
    <name evidence="6" type="ORF">SAMN05216250_1168</name>
</gene>
<dbReference type="GO" id="GO:0016020">
    <property type="term" value="C:membrane"/>
    <property type="evidence" value="ECO:0007669"/>
    <property type="project" value="GOC"/>
</dbReference>
<keyword evidence="5" id="KW-0119">Carbohydrate metabolism</keyword>
<feature type="chain" id="PRO_5010471788" evidence="4">
    <location>
        <begin position="19"/>
        <end position="548"/>
    </location>
</feature>
<protein>
    <submittedName>
        <fullName evidence="5">Glucuronoarabinoxylan endo-1,4-beta-xylanase</fullName>
    </submittedName>
</protein>
<dbReference type="GO" id="GO:0006665">
    <property type="term" value="P:sphingolipid metabolic process"/>
    <property type="evidence" value="ECO:0007669"/>
    <property type="project" value="InterPro"/>
</dbReference>
<dbReference type="EMBL" id="FNRP01000015">
    <property type="protein sequence ID" value="SEA84693.1"/>
    <property type="molecule type" value="Genomic_DNA"/>
</dbReference>
<dbReference type="InterPro" id="IPR001139">
    <property type="entry name" value="Glyco_hydro_30"/>
</dbReference>
<dbReference type="AlphaFoldDB" id="A0A1H4EI39"/>
<name>A0A1H4EI39_9BACE</name>
<dbReference type="EMBL" id="FOUM01000016">
    <property type="protein sequence ID" value="SFM99317.1"/>
    <property type="molecule type" value="Genomic_DNA"/>
</dbReference>
<sequence>MKNITLLFCLFLANILLGACSGGEDEKKEMDEGKGAYALFLKKSITVSTGESQTDVVVEWAKTSWEIILGEGDIVKSVTPTSGGSNTGEKQYTKVRVSCGANSTMKKRTQTIHLFDKTNETTVDLLVEQEPPFKSVTLTVDPSVKYQPVVGFGGMYNPKIWCGDNLISAPQLDKMYGVGGLGYSILRLMIYPNESDWSADVEAAKAAQANGAIIFACPWDCTDALADKITVNGKEMKHLKKENYEAYANHLIRYVTFMKGKGVNLYAISVQNEPDMEFTYWTPSEVVDFVKQYGARIRETGVKLMSPEACGMQPEYTDPIINNAEAFAQTDILAGHLYQGFTDLSSGYVKNRHDYICGVYSRIQGKTWWMTEHLFNDGENSDDSSKWEFLKWQYSLNHLGKEIHMCMEGYCSAYIYWYLKRFYGLMGDTDKRSPTSEGEITKNGYIMAHYAQYATETTRIKVVTNNEEVCATAYLDEKTGEVTIVLLNLNGASQWLEIPLAGIKKASAVETNETKNMEVIDTGLMESAEGITVLLSANSITSVRLTFK</sequence>
<evidence type="ECO:0000256" key="4">
    <source>
        <dbReference type="SAM" id="SignalP"/>
    </source>
</evidence>
<dbReference type="Proteomes" id="UP000183040">
    <property type="component" value="Unassembled WGS sequence"/>
</dbReference>
<keyword evidence="5" id="KW-0624">Polysaccharide degradation</keyword>
<feature type="signal peptide" evidence="4">
    <location>
        <begin position="1"/>
        <end position="18"/>
    </location>
</feature>
<dbReference type="PROSITE" id="PS51257">
    <property type="entry name" value="PROKAR_LIPOPROTEIN"/>
    <property type="match status" value="1"/>
</dbReference>
<dbReference type="RefSeq" id="WP_060451092.1">
    <property type="nucleotide sequence ID" value="NZ_FNRP01000015.1"/>
</dbReference>
<dbReference type="SUPFAM" id="SSF51445">
    <property type="entry name" value="(Trans)glycosidases"/>
    <property type="match status" value="1"/>
</dbReference>
<evidence type="ECO:0000256" key="1">
    <source>
        <dbReference type="ARBA" id="ARBA00005382"/>
    </source>
</evidence>
<dbReference type="GO" id="GO:0004348">
    <property type="term" value="F:glucosylceramidase activity"/>
    <property type="evidence" value="ECO:0007669"/>
    <property type="project" value="InterPro"/>
</dbReference>
<comment type="similarity">
    <text evidence="1">Belongs to the glycosyl hydrolase 30 family.</text>
</comment>
<organism evidence="5 7">
    <name type="scientific">Bacteroides xylanisolvens</name>
    <dbReference type="NCBI Taxonomy" id="371601"/>
    <lineage>
        <taxon>Bacteria</taxon>
        <taxon>Pseudomonadati</taxon>
        <taxon>Bacteroidota</taxon>
        <taxon>Bacteroidia</taxon>
        <taxon>Bacteroidales</taxon>
        <taxon>Bacteroidaceae</taxon>
        <taxon>Bacteroides</taxon>
    </lineage>
</organism>
<dbReference type="PANTHER" id="PTHR11069">
    <property type="entry name" value="GLUCOSYLCERAMIDASE"/>
    <property type="match status" value="1"/>
</dbReference>
<accession>A0A1H4EI39</accession>
<keyword evidence="2 4" id="KW-0732">Signal</keyword>
<proteinExistence type="inferred from homology"/>
<evidence type="ECO:0000313" key="7">
    <source>
        <dbReference type="Proteomes" id="UP000183040"/>
    </source>
</evidence>
<dbReference type="PANTHER" id="PTHR11069:SF38">
    <property type="entry name" value="GLUCURONOXYLANASE XYNC"/>
    <property type="match status" value="1"/>
</dbReference>
<dbReference type="InterPro" id="IPR017853">
    <property type="entry name" value="GH"/>
</dbReference>
<evidence type="ECO:0000256" key="2">
    <source>
        <dbReference type="ARBA" id="ARBA00022729"/>
    </source>
</evidence>
<keyword evidence="3 5" id="KW-0378">Hydrolase</keyword>
<dbReference type="Gene3D" id="3.20.20.80">
    <property type="entry name" value="Glycosidases"/>
    <property type="match status" value="1"/>
</dbReference>
<dbReference type="GO" id="GO:0045493">
    <property type="term" value="P:xylan catabolic process"/>
    <property type="evidence" value="ECO:0007669"/>
    <property type="project" value="UniProtKB-KW"/>
</dbReference>
<keyword evidence="5" id="KW-0326">Glycosidase</keyword>
<reference evidence="7 8" key="1">
    <citation type="submission" date="2016-10" db="EMBL/GenBank/DDBJ databases">
        <authorList>
            <person name="de Groot N.N."/>
        </authorList>
    </citation>
    <scope>NUCLEOTIDE SEQUENCE [LARGE SCALE GENOMIC DNA]</scope>
    <source>
        <strain evidence="6 8">NLAE-zl-C202</strain>
        <strain evidence="5 7">NLAE-zl-G339</strain>
    </source>
</reference>